<comment type="caution">
    <text evidence="2">The sequence shown here is derived from an EMBL/GenBank/DDBJ whole genome shotgun (WGS) entry which is preliminary data.</text>
</comment>
<dbReference type="Proteomes" id="UP001371391">
    <property type="component" value="Unassembled WGS sequence"/>
</dbReference>
<gene>
    <name evidence="2" type="ORF">V6257_00560</name>
</gene>
<organism evidence="2 3">
    <name type="scientific">Pseudoalteromonas issachenkonii</name>
    <dbReference type="NCBI Taxonomy" id="152297"/>
    <lineage>
        <taxon>Bacteria</taxon>
        <taxon>Pseudomonadati</taxon>
        <taxon>Pseudomonadota</taxon>
        <taxon>Gammaproteobacteria</taxon>
        <taxon>Alteromonadales</taxon>
        <taxon>Pseudoalteromonadaceae</taxon>
        <taxon>Pseudoalteromonas</taxon>
    </lineage>
</organism>
<evidence type="ECO:0000256" key="1">
    <source>
        <dbReference type="SAM" id="Phobius"/>
    </source>
</evidence>
<dbReference type="RefSeq" id="WP_341601117.1">
    <property type="nucleotide sequence ID" value="NZ_JBAKAW010000001.1"/>
</dbReference>
<keyword evidence="1" id="KW-1133">Transmembrane helix</keyword>
<keyword evidence="3" id="KW-1185">Reference proteome</keyword>
<proteinExistence type="predicted"/>
<evidence type="ECO:0008006" key="4">
    <source>
        <dbReference type="Google" id="ProtNLM"/>
    </source>
</evidence>
<dbReference type="PROSITE" id="PS51257">
    <property type="entry name" value="PROKAR_LIPOPROTEIN"/>
    <property type="match status" value="1"/>
</dbReference>
<accession>A0ABU9GVK7</accession>
<keyword evidence="1" id="KW-0472">Membrane</keyword>
<sequence length="321" mass="37029">MKKLNLHGKWVIGISLLIISCYVCLIKTNDNGRIYKETPVQMHIEIKDTKQSKIAINPIAAHAIDFEIEQPTYTTMLNKALLIKDTELRIKTISNHLLNWAKEAPYECVYWLDDQYKTPEQTLYISKVIHFLIAENLPVAGNIISNFESLHSDLSIVDDYLSTQVAVSPYEGLEWLNSLNNNEVKQEAELRLLQSWAVIDPTQLLNYLEVHTEIAANKRTIIQHQLAQALIEKNSQQIQDEFYSYPSVFQPSLAYSVISQWPEHKLSDAREWISMLEGEQSKFYAIKSYIDYTGSSSVNVNELIEQIRSSKLRARLLERLQ</sequence>
<feature type="transmembrane region" description="Helical" evidence="1">
    <location>
        <begin position="6"/>
        <end position="26"/>
    </location>
</feature>
<keyword evidence="1" id="KW-0812">Transmembrane</keyword>
<reference evidence="2 3" key="1">
    <citation type="submission" date="2024-02" db="EMBL/GenBank/DDBJ databases">
        <title>Bacteria isolated from the canopy kelp, Nereocystis luetkeana.</title>
        <authorList>
            <person name="Pfister C.A."/>
            <person name="Younker I.T."/>
            <person name="Light S.H."/>
        </authorList>
    </citation>
    <scope>NUCLEOTIDE SEQUENCE [LARGE SCALE GENOMIC DNA]</scope>
    <source>
        <strain evidence="2 3">TI.1.03</strain>
    </source>
</reference>
<evidence type="ECO:0000313" key="2">
    <source>
        <dbReference type="EMBL" id="MEL0653511.1"/>
    </source>
</evidence>
<dbReference type="EMBL" id="JBAKAW010000001">
    <property type="protein sequence ID" value="MEL0653511.1"/>
    <property type="molecule type" value="Genomic_DNA"/>
</dbReference>
<protein>
    <recommendedName>
        <fullName evidence="4">HEAT repeat domain-containing protein</fullName>
    </recommendedName>
</protein>
<name>A0ABU9GVK7_9GAMM</name>
<evidence type="ECO:0000313" key="3">
    <source>
        <dbReference type="Proteomes" id="UP001371391"/>
    </source>
</evidence>